<proteinExistence type="predicted"/>
<evidence type="ECO:0000259" key="1">
    <source>
        <dbReference type="Pfam" id="PF02698"/>
    </source>
</evidence>
<dbReference type="EMBL" id="CP017561">
    <property type="protein sequence ID" value="APA86240.1"/>
    <property type="molecule type" value="Genomic_DNA"/>
</dbReference>
<dbReference type="CDD" id="cd06259">
    <property type="entry name" value="YdcF-like"/>
    <property type="match status" value="1"/>
</dbReference>
<dbReference type="RefSeq" id="WP_051374447.1">
    <property type="nucleotide sequence ID" value="NZ_CP017561.2"/>
</dbReference>
<gene>
    <name evidence="2" type="ORF">BJG93_13145</name>
</gene>
<evidence type="ECO:0000313" key="2">
    <source>
        <dbReference type="EMBL" id="APA86240.1"/>
    </source>
</evidence>
<organism evidence="2 3">
    <name type="scientific">Paraburkholderia sprentiae WSM5005</name>
    <dbReference type="NCBI Taxonomy" id="754502"/>
    <lineage>
        <taxon>Bacteria</taxon>
        <taxon>Pseudomonadati</taxon>
        <taxon>Pseudomonadota</taxon>
        <taxon>Betaproteobacteria</taxon>
        <taxon>Burkholderiales</taxon>
        <taxon>Burkholderiaceae</taxon>
        <taxon>Paraburkholderia</taxon>
    </lineage>
</organism>
<keyword evidence="3" id="KW-1185">Reference proteome</keyword>
<dbReference type="STRING" id="754502.BJG93_13145"/>
<protein>
    <submittedName>
        <fullName evidence="2">YdcF family protein</fullName>
    </submittedName>
</protein>
<reference evidence="2" key="1">
    <citation type="submission" date="2016-09" db="EMBL/GenBank/DDBJ databases">
        <title>The Complete Genome of Burkholderia sprentiae wsm5005.</title>
        <authorList>
            <person name="De Meyer S."/>
            <person name="Wang P."/>
            <person name="Terpolilli J."/>
        </authorList>
    </citation>
    <scope>NUCLEOTIDE SEQUENCE [LARGE SCALE GENOMIC DNA]</scope>
    <source>
        <strain evidence="2">WSM5005</strain>
    </source>
</reference>
<dbReference type="PANTHER" id="PTHR30336">
    <property type="entry name" value="INNER MEMBRANE PROTEIN, PROBABLE PERMEASE"/>
    <property type="match status" value="1"/>
</dbReference>
<dbReference type="Pfam" id="PF02698">
    <property type="entry name" value="DUF218"/>
    <property type="match status" value="1"/>
</dbReference>
<dbReference type="PANTHER" id="PTHR30336:SF20">
    <property type="entry name" value="DUF218 DOMAIN-CONTAINING PROTEIN"/>
    <property type="match status" value="1"/>
</dbReference>
<dbReference type="AlphaFoldDB" id="A0A1I9YIV7"/>
<dbReference type="KEGG" id="pspw:BJG93_13145"/>
<evidence type="ECO:0000313" key="3">
    <source>
        <dbReference type="Proteomes" id="UP000179860"/>
    </source>
</evidence>
<dbReference type="InterPro" id="IPR051599">
    <property type="entry name" value="Cell_Envelope_Assoc"/>
</dbReference>
<dbReference type="InterPro" id="IPR014729">
    <property type="entry name" value="Rossmann-like_a/b/a_fold"/>
</dbReference>
<sequence length="206" mass="22230">MLDAEEGHYDAAIVLANLMDAQGRLNDETRARLARAVALFQAGRVPLIVTSGWAYRADSDIAIADAMRRHAIDVHGLHDHTVVAETSARDTVGDAVFTKLRLARPRGWKRVIVVTSAYHGARSLDIFSFVYGPGFGVALCAAASSDTPALREAEAKSRAAFERTFEGVAAGDDGAIVARLSTRHPFYNGDVYAALTDRLLTNMEEG</sequence>
<dbReference type="Gene3D" id="3.40.50.620">
    <property type="entry name" value="HUPs"/>
    <property type="match status" value="1"/>
</dbReference>
<name>A0A1I9YIV7_9BURK</name>
<dbReference type="OrthoDB" id="9087094at2"/>
<accession>A0A1I9YIV7</accession>
<dbReference type="Proteomes" id="UP000179860">
    <property type="component" value="Chromosome 1"/>
</dbReference>
<reference evidence="2" key="2">
    <citation type="submission" date="2021-06" db="EMBL/GenBank/DDBJ databases">
        <authorList>
            <person name="Rogers T.H."/>
            <person name="Ramsay J.P."/>
            <person name="Wang P."/>
            <person name="Terpolilli J."/>
        </authorList>
    </citation>
    <scope>NUCLEOTIDE SEQUENCE</scope>
    <source>
        <strain evidence="2">WSM5005</strain>
    </source>
</reference>
<feature type="domain" description="DUF218" evidence="1">
    <location>
        <begin position="10"/>
        <end position="139"/>
    </location>
</feature>
<dbReference type="InterPro" id="IPR003848">
    <property type="entry name" value="DUF218"/>
</dbReference>
<dbReference type="GO" id="GO:0005886">
    <property type="term" value="C:plasma membrane"/>
    <property type="evidence" value="ECO:0007669"/>
    <property type="project" value="TreeGrafter"/>
</dbReference>